<dbReference type="EMBL" id="CAXAMM010043239">
    <property type="protein sequence ID" value="CAK9109183.1"/>
    <property type="molecule type" value="Genomic_DNA"/>
</dbReference>
<sequence length="255" mass="28876">MVSTRAPHGEAEHELERTGSQVLKQMKVQQVQHRLTQLQEQVKELLASVESQQRLPSLVEQQKIARNLGEDLMEEMLKLDSLGNLCEDDRQVRKKALADLESLVEQVDAAKALLLQQRLQLEAAEKETVASTLETALDRLAEIRLPLDLETQTLEDAYVVTGFARGLRHEDLHLELGRSGLLIRALRMPTPEESSFLQRTLRSPPTLADYLAVGRGVFGRVEESLQIPMDVDRSRIQATCKEGHLRILLPRRLSR</sequence>
<dbReference type="SUPFAM" id="SSF49764">
    <property type="entry name" value="HSP20-like chaperones"/>
    <property type="match status" value="1"/>
</dbReference>
<dbReference type="CDD" id="cd06464">
    <property type="entry name" value="ACD_sHsps-like"/>
    <property type="match status" value="1"/>
</dbReference>
<evidence type="ECO:0000256" key="2">
    <source>
        <dbReference type="SAM" id="Coils"/>
    </source>
</evidence>
<feature type="coiled-coil region" evidence="2">
    <location>
        <begin position="28"/>
        <end position="55"/>
    </location>
</feature>
<dbReference type="InterPro" id="IPR002068">
    <property type="entry name" value="A-crystallin/Hsp20_dom"/>
</dbReference>
<dbReference type="SUPFAM" id="SSF63491">
    <property type="entry name" value="BAG domain"/>
    <property type="match status" value="1"/>
</dbReference>
<dbReference type="PROSITE" id="PS01031">
    <property type="entry name" value="SHSP"/>
    <property type="match status" value="1"/>
</dbReference>
<dbReference type="Proteomes" id="UP001642464">
    <property type="component" value="Unassembled WGS sequence"/>
</dbReference>
<proteinExistence type="inferred from homology"/>
<keyword evidence="2" id="KW-0175">Coiled coil</keyword>
<gene>
    <name evidence="4" type="ORF">SCF082_LOCUS50745</name>
</gene>
<keyword evidence="5" id="KW-1185">Reference proteome</keyword>
<organism evidence="4 5">
    <name type="scientific">Durusdinium trenchii</name>
    <dbReference type="NCBI Taxonomy" id="1381693"/>
    <lineage>
        <taxon>Eukaryota</taxon>
        <taxon>Sar</taxon>
        <taxon>Alveolata</taxon>
        <taxon>Dinophyceae</taxon>
        <taxon>Suessiales</taxon>
        <taxon>Symbiodiniaceae</taxon>
        <taxon>Durusdinium</taxon>
    </lineage>
</organism>
<comment type="caution">
    <text evidence="4">The sequence shown here is derived from an EMBL/GenBank/DDBJ whole genome shotgun (WGS) entry which is preliminary data.</text>
</comment>
<name>A0ABP0S9Z0_9DINO</name>
<dbReference type="Gene3D" id="1.20.58.120">
    <property type="entry name" value="BAG domain"/>
    <property type="match status" value="1"/>
</dbReference>
<protein>
    <recommendedName>
        <fullName evidence="3">SHSP domain-containing protein</fullName>
    </recommendedName>
</protein>
<dbReference type="InterPro" id="IPR003103">
    <property type="entry name" value="BAG_domain"/>
</dbReference>
<feature type="coiled-coil region" evidence="2">
    <location>
        <begin position="93"/>
        <end position="127"/>
    </location>
</feature>
<dbReference type="InterPro" id="IPR008978">
    <property type="entry name" value="HSP20-like_chaperone"/>
</dbReference>
<evidence type="ECO:0000313" key="5">
    <source>
        <dbReference type="Proteomes" id="UP001642464"/>
    </source>
</evidence>
<dbReference type="Gene3D" id="2.60.40.790">
    <property type="match status" value="1"/>
</dbReference>
<accession>A0ABP0S9Z0</accession>
<comment type="similarity">
    <text evidence="1">Belongs to the small heat shock protein (HSP20) family.</text>
</comment>
<evidence type="ECO:0000313" key="4">
    <source>
        <dbReference type="EMBL" id="CAK9109183.1"/>
    </source>
</evidence>
<evidence type="ECO:0000256" key="1">
    <source>
        <dbReference type="PROSITE-ProRule" id="PRU00285"/>
    </source>
</evidence>
<reference evidence="4 5" key="1">
    <citation type="submission" date="2024-02" db="EMBL/GenBank/DDBJ databases">
        <authorList>
            <person name="Chen Y."/>
            <person name="Shah S."/>
            <person name="Dougan E. K."/>
            <person name="Thang M."/>
            <person name="Chan C."/>
        </authorList>
    </citation>
    <scope>NUCLEOTIDE SEQUENCE [LARGE SCALE GENOMIC DNA]</scope>
</reference>
<dbReference type="Pfam" id="PF02179">
    <property type="entry name" value="BAG"/>
    <property type="match status" value="1"/>
</dbReference>
<evidence type="ECO:0000259" key="3">
    <source>
        <dbReference type="PROSITE" id="PS01031"/>
    </source>
</evidence>
<feature type="domain" description="SHSP" evidence="3">
    <location>
        <begin position="138"/>
        <end position="255"/>
    </location>
</feature>
<dbReference type="InterPro" id="IPR036533">
    <property type="entry name" value="BAG_dom_sf"/>
</dbReference>